<comment type="caution">
    <text evidence="1">The sequence shown here is derived from an EMBL/GenBank/DDBJ whole genome shotgun (WGS) entry which is preliminary data.</text>
</comment>
<evidence type="ECO:0000313" key="1">
    <source>
        <dbReference type="EMBL" id="MBC9784952.1"/>
    </source>
</evidence>
<sequence>MPFWKTSGAVGVDMDMSAIRVIALKGKSSKPELLHVGRIPIPEDAVREGVVQDVSMVAEVLHDYWDENKLPRDNVVLGLANNSLRIRIASFPKVPLDKLAKMIRYQAEDFFPIPLQQLVLDFSVVGETTGERGTMVNVLLVAARQEELNKSIQTMTNAGLTPDIVDPSLFALTRLIPPEAGSYVLVDIAYGVAGILLVDNHIPRICRVIPYGIITYAEGLGRPLEQVFVATSSSSKAEHTDRGNATAVDDEWALILANELRTTIGYYSNQPGSGSINKIYLSGPGTRIRGVKEVIAEDLELPVDVLSPFQQMNLDSTMWLTDPSEEREFAAAFGLALRGLEG</sequence>
<proteinExistence type="predicted"/>
<dbReference type="Gene3D" id="3.30.420.40">
    <property type="match status" value="2"/>
</dbReference>
<dbReference type="RefSeq" id="WP_188040366.1">
    <property type="nucleotide sequence ID" value="NZ_JACVHF010000009.1"/>
</dbReference>
<dbReference type="InterPro" id="IPR005883">
    <property type="entry name" value="PilM"/>
</dbReference>
<dbReference type="Gene3D" id="3.30.1490.300">
    <property type="match status" value="1"/>
</dbReference>
<organism evidence="1 2">
    <name type="scientific">Heliobacterium chlorum</name>
    <dbReference type="NCBI Taxonomy" id="2698"/>
    <lineage>
        <taxon>Bacteria</taxon>
        <taxon>Bacillati</taxon>
        <taxon>Bacillota</taxon>
        <taxon>Clostridia</taxon>
        <taxon>Eubacteriales</taxon>
        <taxon>Heliobacteriaceae</taxon>
        <taxon>Heliobacterium</taxon>
    </lineage>
</organism>
<dbReference type="InterPro" id="IPR043129">
    <property type="entry name" value="ATPase_NBD"/>
</dbReference>
<dbReference type="InterPro" id="IPR050696">
    <property type="entry name" value="FtsA/MreB"/>
</dbReference>
<dbReference type="CDD" id="cd24049">
    <property type="entry name" value="ASKHA_NBD_PilM"/>
    <property type="match status" value="1"/>
</dbReference>
<dbReference type="Pfam" id="PF11104">
    <property type="entry name" value="PilM_2"/>
    <property type="match status" value="1"/>
</dbReference>
<keyword evidence="2" id="KW-1185">Reference proteome</keyword>
<dbReference type="SUPFAM" id="SSF53067">
    <property type="entry name" value="Actin-like ATPase domain"/>
    <property type="match status" value="2"/>
</dbReference>
<dbReference type="NCBIfam" id="TIGR01175">
    <property type="entry name" value="pilM"/>
    <property type="match status" value="1"/>
</dbReference>
<evidence type="ECO:0000313" key="2">
    <source>
        <dbReference type="Proteomes" id="UP000617402"/>
    </source>
</evidence>
<reference evidence="1 2" key="1">
    <citation type="submission" date="2020-07" db="EMBL/GenBank/DDBJ databases">
        <title>Draft whole-genome sequence of Heliobacterium chlorum DSM 3682, type strain.</title>
        <authorList>
            <person name="Kyndt J.A."/>
            <person name="Meyer T.E."/>
            <person name="Imhoff J.F."/>
        </authorList>
    </citation>
    <scope>NUCLEOTIDE SEQUENCE [LARGE SCALE GENOMIC DNA]</scope>
    <source>
        <strain evidence="1 2">DSM 3682</strain>
    </source>
</reference>
<dbReference type="PIRSF" id="PIRSF019169">
    <property type="entry name" value="PilM"/>
    <property type="match status" value="1"/>
</dbReference>
<name>A0ABR7T2F8_HELCL</name>
<dbReference type="PANTHER" id="PTHR32432:SF3">
    <property type="entry name" value="ETHANOLAMINE UTILIZATION PROTEIN EUTJ"/>
    <property type="match status" value="1"/>
</dbReference>
<gene>
    <name evidence="1" type="primary">pilM</name>
    <name evidence="1" type="ORF">H1S01_10560</name>
</gene>
<protein>
    <submittedName>
        <fullName evidence="1">Type IV pilus assembly protein PilM</fullName>
    </submittedName>
</protein>
<dbReference type="Proteomes" id="UP000617402">
    <property type="component" value="Unassembled WGS sequence"/>
</dbReference>
<accession>A0ABR7T2F8</accession>
<dbReference type="EMBL" id="JACVHF010000009">
    <property type="protein sequence ID" value="MBC9784952.1"/>
    <property type="molecule type" value="Genomic_DNA"/>
</dbReference>
<dbReference type="PANTHER" id="PTHR32432">
    <property type="entry name" value="CELL DIVISION PROTEIN FTSA-RELATED"/>
    <property type="match status" value="1"/>
</dbReference>